<proteinExistence type="predicted"/>
<name>A0ABS8MUC6_9FLAO</name>
<keyword evidence="2" id="KW-1185">Reference proteome</keyword>
<dbReference type="InterPro" id="IPR013783">
    <property type="entry name" value="Ig-like_fold"/>
</dbReference>
<evidence type="ECO:0000313" key="2">
    <source>
        <dbReference type="Proteomes" id="UP001430919"/>
    </source>
</evidence>
<dbReference type="EMBL" id="JAJJMO010000001">
    <property type="protein sequence ID" value="MCC9072351.1"/>
    <property type="molecule type" value="Genomic_DNA"/>
</dbReference>
<reference evidence="1" key="1">
    <citation type="submission" date="2021-11" db="EMBL/GenBank/DDBJ databases">
        <title>Description of novel Flavobacterium species.</title>
        <authorList>
            <person name="Saticioglu I.B."/>
            <person name="Ay H."/>
            <person name="Altun S."/>
            <person name="Duman M."/>
        </authorList>
    </citation>
    <scope>NUCLEOTIDE SEQUENCE</scope>
    <source>
        <strain evidence="1">F-65</strain>
    </source>
</reference>
<sequence>MIKDLPTNLRISFLFLCVFFFANTNVFAQITIGQPTFNFSPVCASPGFNSYDVNFNFSPVTGLLATNQFIVELSAPDGSFTKATVIYTSAVGEIVTSPGKITLAFPTNTGGEKYRLRIKGTAPAATGQPSIEFPAYYRVHNSQYTINNFIPTATYCAGGNYVLSIDNPGGPLNDSPLKHPDLTYNWYKNNGLVLPETLVATATNGTYTVTQPGVYYARTNYGACILSSNSYSNQVTVSESTTDASTTITSSLGNPFCPNGGSTTLSVSGGVKYEWFKRDGSGKDVLVSDKQTYDTNVSGLYTVKIDFGGCTGNGSINLQSEGSFTGSLNVPSSNPINVETGETLNVTVTTDAVNPSYKWYLNGTLITDAITDSYLIKTLGNYKVAVTQTTGCSSTKEFDFQVSDSNLKNIPNIVSLSSAFNTWDLPTDYKNAETNVMIVSSQGEVMFNGVDYDPSKWEIKDFKNINPVYYYIIKKGSDEKKGSITVIK</sequence>
<dbReference type="RefSeq" id="WP_229989154.1">
    <property type="nucleotide sequence ID" value="NZ_JAJJMO010000001.1"/>
</dbReference>
<accession>A0ABS8MUC6</accession>
<protein>
    <submittedName>
        <fullName evidence="1">Gliding motility-associated C-terminal domain-containing protein</fullName>
    </submittedName>
</protein>
<dbReference type="Proteomes" id="UP001430919">
    <property type="component" value="Unassembled WGS sequence"/>
</dbReference>
<evidence type="ECO:0000313" key="1">
    <source>
        <dbReference type="EMBL" id="MCC9072351.1"/>
    </source>
</evidence>
<dbReference type="Gene3D" id="2.60.40.10">
    <property type="entry name" value="Immunoglobulins"/>
    <property type="match status" value="1"/>
</dbReference>
<organism evidence="1 2">
    <name type="scientific">Flavobacterium pisciphilum</name>
    <dbReference type="NCBI Taxonomy" id="2893755"/>
    <lineage>
        <taxon>Bacteria</taxon>
        <taxon>Pseudomonadati</taxon>
        <taxon>Bacteroidota</taxon>
        <taxon>Flavobacteriia</taxon>
        <taxon>Flavobacteriales</taxon>
        <taxon>Flavobacteriaceae</taxon>
        <taxon>Flavobacterium</taxon>
    </lineage>
</organism>
<gene>
    <name evidence="1" type="ORF">LNQ49_12240</name>
</gene>
<comment type="caution">
    <text evidence="1">The sequence shown here is derived from an EMBL/GenBank/DDBJ whole genome shotgun (WGS) entry which is preliminary data.</text>
</comment>